<feature type="non-terminal residue" evidence="3">
    <location>
        <position position="1"/>
    </location>
</feature>
<evidence type="ECO:0000259" key="2">
    <source>
        <dbReference type="Pfam" id="PF23542"/>
    </source>
</evidence>
<evidence type="ECO:0000313" key="3">
    <source>
        <dbReference type="EMBL" id="GAH16833.1"/>
    </source>
</evidence>
<feature type="domain" description="DUF1512" evidence="2">
    <location>
        <begin position="114"/>
        <end position="207"/>
    </location>
</feature>
<dbReference type="Pfam" id="PF23542">
    <property type="entry name" value="DUF1512_C"/>
    <property type="match status" value="1"/>
</dbReference>
<feature type="domain" description="DUF1512" evidence="1">
    <location>
        <begin position="2"/>
        <end position="109"/>
    </location>
</feature>
<name>X1F7Q8_9ZZZZ</name>
<dbReference type="EMBL" id="BART01034365">
    <property type="protein sequence ID" value="GAH16833.1"/>
    <property type="molecule type" value="Genomic_DNA"/>
</dbReference>
<dbReference type="InterPro" id="IPR056461">
    <property type="entry name" value="DUF1512_C"/>
</dbReference>
<feature type="non-terminal residue" evidence="3">
    <location>
        <position position="214"/>
    </location>
</feature>
<proteinExistence type="predicted"/>
<evidence type="ECO:0000259" key="1">
    <source>
        <dbReference type="Pfam" id="PF07431"/>
    </source>
</evidence>
<protein>
    <submittedName>
        <fullName evidence="3">Uncharacterized protein</fullName>
    </submittedName>
</protein>
<reference evidence="3" key="1">
    <citation type="journal article" date="2014" name="Front. Microbiol.">
        <title>High frequency of phylogenetically diverse reductive dehalogenase-homologous genes in deep subseafloor sedimentary metagenomes.</title>
        <authorList>
            <person name="Kawai M."/>
            <person name="Futagami T."/>
            <person name="Toyoda A."/>
            <person name="Takaki Y."/>
            <person name="Nishi S."/>
            <person name="Hori S."/>
            <person name="Arai W."/>
            <person name="Tsubouchi T."/>
            <person name="Morono Y."/>
            <person name="Uchiyama I."/>
            <person name="Ito T."/>
            <person name="Fujiyama A."/>
            <person name="Inagaki F."/>
            <person name="Takami H."/>
        </authorList>
    </citation>
    <scope>NUCLEOTIDE SEQUENCE</scope>
    <source>
        <strain evidence="3">Expedition CK06-06</strain>
    </source>
</reference>
<sequence>FITFVTIPPVSLDPNGIIRKFDHVVDVRDFRFKEEVELLAPLASNVQRDNLENLVEATMAIDSIYRLIRHFLILGKKSKSMILLLQISMQLGLILAMAKAYYHAAKAFAEGSPIGDGLGPLVVASFLRDVSNGEVEAKEIERDTIVQEVEFEDRAIYIVRAKGPGGSVGKPGKAIRTLVEKHGQDISRIIMIDAGLKLTGDKTGGIVTKVMNSA</sequence>
<dbReference type="InterPro" id="IPR056460">
    <property type="entry name" value="DUF1512_N"/>
</dbReference>
<gene>
    <name evidence="3" type="ORF">S01H4_58760</name>
</gene>
<dbReference type="Pfam" id="PF07431">
    <property type="entry name" value="DUF1512"/>
    <property type="match status" value="1"/>
</dbReference>
<organism evidence="3">
    <name type="scientific">marine sediment metagenome</name>
    <dbReference type="NCBI Taxonomy" id="412755"/>
    <lineage>
        <taxon>unclassified sequences</taxon>
        <taxon>metagenomes</taxon>
        <taxon>ecological metagenomes</taxon>
    </lineage>
</organism>
<comment type="caution">
    <text evidence="3">The sequence shown here is derived from an EMBL/GenBank/DDBJ whole genome shotgun (WGS) entry which is preliminary data.</text>
</comment>
<accession>X1F7Q8</accession>
<dbReference type="AlphaFoldDB" id="X1F7Q8"/>